<dbReference type="Proteomes" id="UP000290649">
    <property type="component" value="Unassembled WGS sequence"/>
</dbReference>
<dbReference type="RefSeq" id="WP_129078989.1">
    <property type="nucleotide sequence ID" value="NZ_QOUX01000045.1"/>
</dbReference>
<proteinExistence type="predicted"/>
<protein>
    <submittedName>
        <fullName evidence="2">DUF2500 domain-containing protein</fullName>
    </submittedName>
</protein>
<sequence length="118" mass="13653">MIDPSFFESSIFPILLLIVVAVIVFKIYKGVMDWRRNNKQPILTVNSKVISLRTKKTRSVHNLRDNNPVPTDYYATFVIDPSKNVEFQITGKEFNQLAEGDVGKLTFQGTRYHSFERL</sequence>
<dbReference type="EMBL" id="QOUX01000045">
    <property type="protein sequence ID" value="RXI99480.1"/>
    <property type="molecule type" value="Genomic_DNA"/>
</dbReference>
<feature type="transmembrane region" description="Helical" evidence="1">
    <location>
        <begin position="6"/>
        <end position="28"/>
    </location>
</feature>
<dbReference type="OrthoDB" id="282886at2"/>
<reference evidence="2 3" key="1">
    <citation type="journal article" date="2019" name="Int. J. Syst. Evol. Microbiol.">
        <title>Anaerobacillus alkaliphilus sp. nov., a novel alkaliphilic and moderately halophilic bacterium.</title>
        <authorList>
            <person name="Borsodi A.K."/>
            <person name="Aszalos J.M."/>
            <person name="Bihari P."/>
            <person name="Nagy I."/>
            <person name="Schumann P."/>
            <person name="Sproer C."/>
            <person name="Kovacs A.L."/>
            <person name="Boka K."/>
            <person name="Dobosy P."/>
            <person name="Ovari M."/>
            <person name="Szili-Kovacs T."/>
            <person name="Toth E."/>
        </authorList>
    </citation>
    <scope>NUCLEOTIDE SEQUENCE [LARGE SCALE GENOMIC DNA]</scope>
    <source>
        <strain evidence="2 3">B16-10</strain>
    </source>
</reference>
<evidence type="ECO:0000313" key="3">
    <source>
        <dbReference type="Proteomes" id="UP000290649"/>
    </source>
</evidence>
<keyword evidence="1" id="KW-1133">Transmembrane helix</keyword>
<comment type="caution">
    <text evidence="2">The sequence shown here is derived from an EMBL/GenBank/DDBJ whole genome shotgun (WGS) entry which is preliminary data.</text>
</comment>
<evidence type="ECO:0000256" key="1">
    <source>
        <dbReference type="SAM" id="Phobius"/>
    </source>
</evidence>
<dbReference type="AlphaFoldDB" id="A0A4Q0VQQ8"/>
<evidence type="ECO:0000313" key="2">
    <source>
        <dbReference type="EMBL" id="RXI99480.1"/>
    </source>
</evidence>
<dbReference type="Gene3D" id="2.40.50.660">
    <property type="match status" value="1"/>
</dbReference>
<keyword evidence="3" id="KW-1185">Reference proteome</keyword>
<organism evidence="2 3">
    <name type="scientific">Anaerobacillus alkaliphilus</name>
    <dbReference type="NCBI Taxonomy" id="1548597"/>
    <lineage>
        <taxon>Bacteria</taxon>
        <taxon>Bacillati</taxon>
        <taxon>Bacillota</taxon>
        <taxon>Bacilli</taxon>
        <taxon>Bacillales</taxon>
        <taxon>Bacillaceae</taxon>
        <taxon>Anaerobacillus</taxon>
    </lineage>
</organism>
<dbReference type="Pfam" id="PF10694">
    <property type="entry name" value="DUF2500"/>
    <property type="match status" value="1"/>
</dbReference>
<accession>A0A4Q0VQQ8</accession>
<keyword evidence="1" id="KW-0472">Membrane</keyword>
<keyword evidence="1" id="KW-0812">Transmembrane</keyword>
<name>A0A4Q0VQQ8_9BACI</name>
<gene>
    <name evidence="2" type="ORF">DS745_14770</name>
</gene>
<dbReference type="InterPro" id="IPR019635">
    <property type="entry name" value="DUF2500"/>
</dbReference>